<evidence type="ECO:0000313" key="3">
    <source>
        <dbReference type="Proteomes" id="UP000018418"/>
    </source>
</evidence>
<feature type="domain" description="GGDEF" evidence="1">
    <location>
        <begin position="354"/>
        <end position="485"/>
    </location>
</feature>
<dbReference type="SUPFAM" id="SSF55073">
    <property type="entry name" value="Nucleotide cyclase"/>
    <property type="match status" value="1"/>
</dbReference>
<organism evidence="2 3">
    <name type="scientific">Acinetobacter brisouii CIP 110357</name>
    <dbReference type="NCBI Taxonomy" id="1341683"/>
    <lineage>
        <taxon>Bacteria</taxon>
        <taxon>Pseudomonadati</taxon>
        <taxon>Pseudomonadota</taxon>
        <taxon>Gammaproteobacteria</taxon>
        <taxon>Moraxellales</taxon>
        <taxon>Moraxellaceae</taxon>
        <taxon>Acinetobacter</taxon>
    </lineage>
</organism>
<dbReference type="PANTHER" id="PTHR44757">
    <property type="entry name" value="DIGUANYLATE CYCLASE DGCP"/>
    <property type="match status" value="1"/>
</dbReference>
<dbReference type="Proteomes" id="UP000018418">
    <property type="component" value="Unassembled WGS sequence"/>
</dbReference>
<comment type="caution">
    <text evidence="2">The sequence shown here is derived from an EMBL/GenBank/DDBJ whole genome shotgun (WGS) entry which is preliminary data.</text>
</comment>
<protein>
    <recommendedName>
        <fullName evidence="1">GGDEF domain-containing protein</fullName>
    </recommendedName>
</protein>
<dbReference type="SUPFAM" id="SSF55785">
    <property type="entry name" value="PYP-like sensor domain (PAS domain)"/>
    <property type="match status" value="2"/>
</dbReference>
<dbReference type="STRING" id="396323.VH98_01735"/>
<dbReference type="Gene3D" id="3.30.70.270">
    <property type="match status" value="1"/>
</dbReference>
<dbReference type="RefSeq" id="WP_004900052.1">
    <property type="nucleotide sequence ID" value="NZ_BBTI01000002.1"/>
</dbReference>
<dbReference type="Gene3D" id="3.30.450.20">
    <property type="entry name" value="PAS domain"/>
    <property type="match status" value="1"/>
</dbReference>
<dbReference type="SMART" id="SM00267">
    <property type="entry name" value="GGDEF"/>
    <property type="match status" value="1"/>
</dbReference>
<reference evidence="2 3" key="1">
    <citation type="submission" date="2013-10" db="EMBL/GenBank/DDBJ databases">
        <title>The Genome Sequence of Acinetobacter brisouii CIP 110357.</title>
        <authorList>
            <consortium name="The Broad Institute Genomics Platform"/>
            <consortium name="The Broad Institute Genome Sequencing Center for Infectious Disease"/>
            <person name="Cerqueira G."/>
            <person name="Feldgarden M."/>
            <person name="Courvalin P."/>
            <person name="Grillot-Courvalin C."/>
            <person name="Clermont D."/>
            <person name="Rocha E."/>
            <person name="Yoon E.-J."/>
            <person name="Nemec A."/>
            <person name="Young S.K."/>
            <person name="Zeng Q."/>
            <person name="Gargeya S."/>
            <person name="Fitzgerald M."/>
            <person name="Abouelleil A."/>
            <person name="Alvarado L."/>
            <person name="Berlin A.M."/>
            <person name="Chapman S.B."/>
            <person name="Gainer-Dewar J."/>
            <person name="Goldberg J."/>
            <person name="Gnerre S."/>
            <person name="Griggs A."/>
            <person name="Gujja S."/>
            <person name="Hansen M."/>
            <person name="Howarth C."/>
            <person name="Imamovic A."/>
            <person name="Ireland A."/>
            <person name="Larimer J."/>
            <person name="McCowan C."/>
            <person name="Murphy C."/>
            <person name="Pearson M."/>
            <person name="Poon T.W."/>
            <person name="Priest M."/>
            <person name="Roberts A."/>
            <person name="Saif S."/>
            <person name="Shea T."/>
            <person name="Sykes S."/>
            <person name="Wortman J."/>
            <person name="Nusbaum C."/>
            <person name="Birren B."/>
        </authorList>
    </citation>
    <scope>NUCLEOTIDE SEQUENCE [LARGE SCALE GENOMIC DNA]</scope>
    <source>
        <strain evidence="2 3">CIP 110357</strain>
    </source>
</reference>
<dbReference type="Pfam" id="PF00990">
    <property type="entry name" value="GGDEF"/>
    <property type="match status" value="1"/>
</dbReference>
<dbReference type="NCBIfam" id="TIGR00254">
    <property type="entry name" value="GGDEF"/>
    <property type="match status" value="1"/>
</dbReference>
<dbReference type="PATRIC" id="fig|1341683.3.peg.1835"/>
<gene>
    <name evidence="2" type="ORF">P255_01846</name>
</gene>
<accession>V2URW4</accession>
<dbReference type="PANTHER" id="PTHR44757:SF2">
    <property type="entry name" value="BIOFILM ARCHITECTURE MAINTENANCE PROTEIN MBAA"/>
    <property type="match status" value="1"/>
</dbReference>
<dbReference type="PROSITE" id="PS50887">
    <property type="entry name" value="GGDEF"/>
    <property type="match status" value="1"/>
</dbReference>
<dbReference type="InterPro" id="IPR052155">
    <property type="entry name" value="Biofilm_reg_signaling"/>
</dbReference>
<keyword evidence="3" id="KW-1185">Reference proteome</keyword>
<sequence length="485" mass="55862">MPHIGAMDSFHIFQLAPIAMWIEDWSGIAKQFAQWREQGVTDLRHFLQQDPQRIRQCVEQIQILDVNQATLTLFEARDFAHLSAHLSDIFRGEMYNLQIEGLVAVWKGNLHFASEQVNYSISGKRIDIQLRGQILPEAEQDLSRILVTTEDITAYQNARRQEFKNRALAEARFVYSPAALWVEDFSVIKKKLDHLKYIGIEDLRTFLDVHPEFISDSIAGIRVLDVNQKTLDLFLAPNKHVLLENIDKVLGCPEMLNSFREQLLELWEGNLFHQREVVNHALDGSERHVLLQFSIFPSYEHDWSMVQLAMTDITARKKAESYLEYLGKHDVLTKLYNRAFFHEELKRLTRHKVFPVSAIYLDLNALKTVNDDFGHDAGDDILRRTGEILQQAISPPYSGSRIGGDEFVLLLPRADQQAAAKLVVTLRELFHLDNQYHASLPMSIAIGTATSEPHETLEDMLKRADHQMYLDKNRYYAKNSAVLSL</sequence>
<proteinExistence type="predicted"/>
<evidence type="ECO:0000313" key="2">
    <source>
        <dbReference type="EMBL" id="ESK51336.1"/>
    </source>
</evidence>
<dbReference type="InterPro" id="IPR043128">
    <property type="entry name" value="Rev_trsase/Diguanyl_cyclase"/>
</dbReference>
<evidence type="ECO:0000259" key="1">
    <source>
        <dbReference type="PROSITE" id="PS50887"/>
    </source>
</evidence>
<dbReference type="HOGENOM" id="CLU_043530_0_0_6"/>
<name>V2URW4_9GAMM</name>
<dbReference type="InterPro" id="IPR035965">
    <property type="entry name" value="PAS-like_dom_sf"/>
</dbReference>
<dbReference type="CDD" id="cd01949">
    <property type="entry name" value="GGDEF"/>
    <property type="match status" value="1"/>
</dbReference>
<dbReference type="OrthoDB" id="9799509at2"/>
<dbReference type="EMBL" id="AYEU01000006">
    <property type="protein sequence ID" value="ESK51336.1"/>
    <property type="molecule type" value="Genomic_DNA"/>
</dbReference>
<dbReference type="InterPro" id="IPR000160">
    <property type="entry name" value="GGDEF_dom"/>
</dbReference>
<dbReference type="InterPro" id="IPR029787">
    <property type="entry name" value="Nucleotide_cyclase"/>
</dbReference>
<dbReference type="AlphaFoldDB" id="V2URW4"/>